<dbReference type="EMBL" id="CP154858">
    <property type="protein sequence ID" value="XDT73109.1"/>
    <property type="molecule type" value="Genomic_DNA"/>
</dbReference>
<feature type="transmembrane region" description="Helical" evidence="6">
    <location>
        <begin position="333"/>
        <end position="351"/>
    </location>
</feature>
<keyword evidence="5 6" id="KW-0472">Membrane</keyword>
<feature type="transmembrane region" description="Helical" evidence="6">
    <location>
        <begin position="303"/>
        <end position="324"/>
    </location>
</feature>
<evidence type="ECO:0000256" key="1">
    <source>
        <dbReference type="ARBA" id="ARBA00004429"/>
    </source>
</evidence>
<dbReference type="AlphaFoldDB" id="A0AB39UY24"/>
<gene>
    <name evidence="7" type="ORF">AAIA72_03770</name>
</gene>
<accession>A0AB39UY24</accession>
<feature type="transmembrane region" description="Helical" evidence="6">
    <location>
        <begin position="279"/>
        <end position="297"/>
    </location>
</feature>
<keyword evidence="3 6" id="KW-0812">Transmembrane</keyword>
<feature type="transmembrane region" description="Helical" evidence="6">
    <location>
        <begin position="243"/>
        <end position="267"/>
    </location>
</feature>
<feature type="transmembrane region" description="Helical" evidence="6">
    <location>
        <begin position="205"/>
        <end position="223"/>
    </location>
</feature>
<dbReference type="RefSeq" id="WP_369602106.1">
    <property type="nucleotide sequence ID" value="NZ_CP154858.1"/>
</dbReference>
<dbReference type="GO" id="GO:0022857">
    <property type="term" value="F:transmembrane transporter activity"/>
    <property type="evidence" value="ECO:0007669"/>
    <property type="project" value="InterPro"/>
</dbReference>
<feature type="transmembrane region" description="Helical" evidence="6">
    <location>
        <begin position="89"/>
        <end position="105"/>
    </location>
</feature>
<evidence type="ECO:0000256" key="2">
    <source>
        <dbReference type="ARBA" id="ARBA00022475"/>
    </source>
</evidence>
<protein>
    <submittedName>
        <fullName evidence="7">ABC transporter permease</fullName>
    </submittedName>
</protein>
<keyword evidence="4 6" id="KW-1133">Transmembrane helix</keyword>
<dbReference type="PANTHER" id="PTHR47089">
    <property type="entry name" value="ABC TRANSPORTER, PERMEASE PROTEIN"/>
    <property type="match status" value="1"/>
</dbReference>
<feature type="transmembrane region" description="Helical" evidence="6">
    <location>
        <begin position="12"/>
        <end position="36"/>
    </location>
</feature>
<feature type="transmembrane region" description="Helical" evidence="6">
    <location>
        <begin position="111"/>
        <end position="132"/>
    </location>
</feature>
<dbReference type="CDD" id="cd06580">
    <property type="entry name" value="TM_PBP1_transp_TpRbsC_like"/>
    <property type="match status" value="1"/>
</dbReference>
<evidence type="ECO:0000256" key="4">
    <source>
        <dbReference type="ARBA" id="ARBA00022989"/>
    </source>
</evidence>
<dbReference type="KEGG" id="tcd:AAIA72_03770"/>
<name>A0AB39UY24_9GAMM</name>
<reference evidence="7" key="1">
    <citation type="submission" date="2024-05" db="EMBL/GenBank/DDBJ databases">
        <title>Genome sequencing of novel strain.</title>
        <authorList>
            <person name="Ganbat D."/>
            <person name="Ganbat S."/>
            <person name="Lee S.-J."/>
        </authorList>
    </citation>
    <scope>NUCLEOTIDE SEQUENCE</scope>
    <source>
        <strain evidence="7">SMD15-11</strain>
    </source>
</reference>
<keyword evidence="2" id="KW-1003">Cell membrane</keyword>
<dbReference type="PANTHER" id="PTHR47089:SF1">
    <property type="entry name" value="GUANOSINE ABC TRANSPORTER PERMEASE PROTEIN NUPP"/>
    <property type="match status" value="1"/>
</dbReference>
<evidence type="ECO:0000256" key="5">
    <source>
        <dbReference type="ARBA" id="ARBA00023136"/>
    </source>
</evidence>
<evidence type="ECO:0000256" key="6">
    <source>
        <dbReference type="SAM" id="Phobius"/>
    </source>
</evidence>
<organism evidence="7">
    <name type="scientific">Thermohahella caldifontis</name>
    <dbReference type="NCBI Taxonomy" id="3142973"/>
    <lineage>
        <taxon>Bacteria</taxon>
        <taxon>Pseudomonadati</taxon>
        <taxon>Pseudomonadota</taxon>
        <taxon>Gammaproteobacteria</taxon>
        <taxon>Oceanospirillales</taxon>
        <taxon>Hahellaceae</taxon>
        <taxon>Thermohahella</taxon>
    </lineage>
</organism>
<dbReference type="GO" id="GO:0005886">
    <property type="term" value="C:plasma membrane"/>
    <property type="evidence" value="ECO:0007669"/>
    <property type="project" value="UniProtKB-SubCell"/>
</dbReference>
<proteinExistence type="predicted"/>
<comment type="subcellular location">
    <subcellularLocation>
        <location evidence="1">Cell inner membrane</location>
        <topology evidence="1">Multi-pass membrane protein</topology>
    </subcellularLocation>
</comment>
<dbReference type="Pfam" id="PF02653">
    <property type="entry name" value="BPD_transp_2"/>
    <property type="match status" value="1"/>
</dbReference>
<sequence>MSDSQSLPRWADVILIPLINITLALAVSMLIILAIGESPLEAIQVMINGALGYDEAIGYTLYYTTNFIFTGLAVAVAFHANLFNIGGEGQAYIGGLGVGLAMLALSDALPFGLLLPLGILSAALFGAAWAFIPAWLQAYRGSHIVITTIMFNFIASALMVYLMVHVLIAPGSMAPESVEFNQAAFLPYLHDWLHALGFEVAESPLNLSFIIALLCMAAVWIFVWHTRWGYELRVFGQNEKAAAYAGIPAQKIIIVTMCISGALAGLVGINEIQGVQHRLLLNFTAGYGFTGIAVSLMGRNHPVGIFLASLLFGMLYQGGAELAFEMPNITRELVVAIQGLIILFSGALTYMSKPWLEALFRRLPQRHTPAQEGSAHD</sequence>
<evidence type="ECO:0000256" key="3">
    <source>
        <dbReference type="ARBA" id="ARBA00022692"/>
    </source>
</evidence>
<feature type="transmembrane region" description="Helical" evidence="6">
    <location>
        <begin position="56"/>
        <end position="77"/>
    </location>
</feature>
<feature type="transmembrane region" description="Helical" evidence="6">
    <location>
        <begin position="144"/>
        <end position="168"/>
    </location>
</feature>
<evidence type="ECO:0000313" key="7">
    <source>
        <dbReference type="EMBL" id="XDT73109.1"/>
    </source>
</evidence>
<dbReference type="InterPro" id="IPR001851">
    <property type="entry name" value="ABC_transp_permease"/>
</dbReference>